<gene>
    <name evidence="3" type="ORF">EDD75_2094</name>
</gene>
<sequence length="73" mass="7799">MPIYEFRCPRCGHRFERLCQLGETGANLSCPACNSPKPERLLSSFATRGVEGGKGSSCTSCKATSCSSCSSCR</sequence>
<protein>
    <submittedName>
        <fullName evidence="3">Putative FmdB family regulatory protein</fullName>
    </submittedName>
</protein>
<feature type="compositionally biased region" description="Low complexity" evidence="1">
    <location>
        <begin position="56"/>
        <end position="73"/>
    </location>
</feature>
<keyword evidence="4" id="KW-1185">Reference proteome</keyword>
<evidence type="ECO:0000259" key="2">
    <source>
        <dbReference type="SMART" id="SM00834"/>
    </source>
</evidence>
<dbReference type="SMART" id="SM00834">
    <property type="entry name" value="CxxC_CXXC_SSSS"/>
    <property type="match status" value="1"/>
</dbReference>
<dbReference type="OrthoDB" id="9813321at2"/>
<organism evidence="3 4">
    <name type="scientific">Thermodesulfitimonas autotrophica</name>
    <dbReference type="NCBI Taxonomy" id="1894989"/>
    <lineage>
        <taxon>Bacteria</taxon>
        <taxon>Bacillati</taxon>
        <taxon>Bacillota</taxon>
        <taxon>Clostridia</taxon>
        <taxon>Thermoanaerobacterales</taxon>
        <taxon>Thermoanaerobacteraceae</taxon>
        <taxon>Thermodesulfitimonas</taxon>
    </lineage>
</organism>
<dbReference type="RefSeq" id="WP_123931746.1">
    <property type="nucleotide sequence ID" value="NZ_RKRE01000003.1"/>
</dbReference>
<dbReference type="NCBIfam" id="TIGR02605">
    <property type="entry name" value="CxxC_CxxC_SSSS"/>
    <property type="match status" value="1"/>
</dbReference>
<name>A0A3N5ADN1_9THEO</name>
<reference evidence="3 4" key="1">
    <citation type="submission" date="2018-11" db="EMBL/GenBank/DDBJ databases">
        <title>Genomic Encyclopedia of Type Strains, Phase IV (KMG-IV): sequencing the most valuable type-strain genomes for metagenomic binning, comparative biology and taxonomic classification.</title>
        <authorList>
            <person name="Goeker M."/>
        </authorList>
    </citation>
    <scope>NUCLEOTIDE SEQUENCE [LARGE SCALE GENOMIC DNA]</scope>
    <source>
        <strain evidence="3 4">DSM 102936</strain>
    </source>
</reference>
<feature type="region of interest" description="Disordered" evidence="1">
    <location>
        <begin position="50"/>
        <end position="73"/>
    </location>
</feature>
<dbReference type="Pfam" id="PF09723">
    <property type="entry name" value="Zn_ribbon_8"/>
    <property type="match status" value="1"/>
</dbReference>
<dbReference type="AlphaFoldDB" id="A0A3N5ADN1"/>
<evidence type="ECO:0000256" key="1">
    <source>
        <dbReference type="SAM" id="MobiDB-lite"/>
    </source>
</evidence>
<evidence type="ECO:0000313" key="3">
    <source>
        <dbReference type="EMBL" id="RPF42976.1"/>
    </source>
</evidence>
<comment type="caution">
    <text evidence="3">The sequence shown here is derived from an EMBL/GenBank/DDBJ whole genome shotgun (WGS) entry which is preliminary data.</text>
</comment>
<proteinExistence type="predicted"/>
<dbReference type="EMBL" id="RKRE01000003">
    <property type="protein sequence ID" value="RPF42976.1"/>
    <property type="molecule type" value="Genomic_DNA"/>
</dbReference>
<accession>A0A3N5ADN1</accession>
<dbReference type="Proteomes" id="UP000282654">
    <property type="component" value="Unassembled WGS sequence"/>
</dbReference>
<feature type="domain" description="Putative regulatory protein FmdB zinc ribbon" evidence="2">
    <location>
        <begin position="1"/>
        <end position="43"/>
    </location>
</feature>
<evidence type="ECO:0000313" key="4">
    <source>
        <dbReference type="Proteomes" id="UP000282654"/>
    </source>
</evidence>
<dbReference type="InterPro" id="IPR013429">
    <property type="entry name" value="Regulatory_FmdB_Zinc_ribbon"/>
</dbReference>